<comment type="caution">
    <text evidence="1">The sequence shown here is derived from an EMBL/GenBank/DDBJ whole genome shotgun (WGS) entry which is preliminary data.</text>
</comment>
<proteinExistence type="predicted"/>
<organism evidence="1 2">
    <name type="scientific">Anaeromonas frigoriresistens</name>
    <dbReference type="NCBI Taxonomy" id="2683708"/>
    <lineage>
        <taxon>Bacteria</taxon>
        <taxon>Bacillati</taxon>
        <taxon>Bacillota</taxon>
        <taxon>Tissierellia</taxon>
        <taxon>Tissierellales</taxon>
        <taxon>Thermohalobacteraceae</taxon>
        <taxon>Anaeromonas</taxon>
    </lineage>
</organism>
<sequence length="140" mass="16400">MDLIREKTDISKKVLEIDIDSPIFEDMLENLNREILRVVEKVYEEEFEAGEITVKLALTIPTSYKDYPAKNEFGEMVNKTFSFRKPHFEHKITTNLKKQFKQEGLYTEEKEVVFKDGKFVAMPIQEPQTSLFDNKNQGGM</sequence>
<gene>
    <name evidence="1" type="ORF">GOQ27_06940</name>
</gene>
<accession>A0A942Z716</accession>
<dbReference type="EMBL" id="WSFT01000029">
    <property type="protein sequence ID" value="MBS4538192.1"/>
    <property type="molecule type" value="Genomic_DNA"/>
</dbReference>
<dbReference type="Proteomes" id="UP000724672">
    <property type="component" value="Unassembled WGS sequence"/>
</dbReference>
<protein>
    <submittedName>
        <fullName evidence="1">Uncharacterized protein</fullName>
    </submittedName>
</protein>
<name>A0A942Z716_9FIRM</name>
<dbReference type="RefSeq" id="WP_203366120.1">
    <property type="nucleotide sequence ID" value="NZ_WSFT01000029.1"/>
</dbReference>
<dbReference type="AlphaFoldDB" id="A0A942Z716"/>
<evidence type="ECO:0000313" key="2">
    <source>
        <dbReference type="Proteomes" id="UP000724672"/>
    </source>
</evidence>
<keyword evidence="2" id="KW-1185">Reference proteome</keyword>
<reference evidence="1" key="1">
    <citation type="submission" date="2019-12" db="EMBL/GenBank/DDBJ databases">
        <title>Clostridiaceae gen. nov. sp. nov., isolated from sediment in Xinjiang, China.</title>
        <authorList>
            <person name="Zhang R."/>
        </authorList>
    </citation>
    <scope>NUCLEOTIDE SEQUENCE</scope>
    <source>
        <strain evidence="1">D2Q-11</strain>
    </source>
</reference>
<evidence type="ECO:0000313" key="1">
    <source>
        <dbReference type="EMBL" id="MBS4538192.1"/>
    </source>
</evidence>